<feature type="non-terminal residue" evidence="2">
    <location>
        <position position="144"/>
    </location>
</feature>
<evidence type="ECO:0000313" key="3">
    <source>
        <dbReference type="Proteomes" id="UP000708208"/>
    </source>
</evidence>
<dbReference type="Proteomes" id="UP000708208">
    <property type="component" value="Unassembled WGS sequence"/>
</dbReference>
<sequence length="144" mass="16818">MVQSYRKFTFINTFVIACALALPDKCRDTEKIANIDLQPLITTFVECVIVIVQIGDPPDYSKLVVPIVLYVYPTDNTQPYWNFEYPTKRVIHIFKARSLVCFLKFIISGGQNKRLQEKTDADLENKIHSFVKDVWQKRQKSLRM</sequence>
<feature type="chain" id="PRO_5035199860" evidence="1">
    <location>
        <begin position="22"/>
        <end position="144"/>
    </location>
</feature>
<protein>
    <submittedName>
        <fullName evidence="2">Uncharacterized protein</fullName>
    </submittedName>
</protein>
<dbReference type="AlphaFoldDB" id="A0A8J2KN45"/>
<dbReference type="PROSITE" id="PS51257">
    <property type="entry name" value="PROKAR_LIPOPROTEIN"/>
    <property type="match status" value="1"/>
</dbReference>
<name>A0A8J2KN45_9HEXA</name>
<evidence type="ECO:0000313" key="2">
    <source>
        <dbReference type="EMBL" id="CAG7816546.1"/>
    </source>
</evidence>
<gene>
    <name evidence="2" type="ORF">AFUS01_LOCUS27163</name>
</gene>
<proteinExistence type="predicted"/>
<dbReference type="EMBL" id="CAJVCH010372866">
    <property type="protein sequence ID" value="CAG7816546.1"/>
    <property type="molecule type" value="Genomic_DNA"/>
</dbReference>
<keyword evidence="3" id="KW-1185">Reference proteome</keyword>
<comment type="caution">
    <text evidence="2">The sequence shown here is derived from an EMBL/GenBank/DDBJ whole genome shotgun (WGS) entry which is preliminary data.</text>
</comment>
<accession>A0A8J2KN45</accession>
<organism evidence="2 3">
    <name type="scientific">Allacma fusca</name>
    <dbReference type="NCBI Taxonomy" id="39272"/>
    <lineage>
        <taxon>Eukaryota</taxon>
        <taxon>Metazoa</taxon>
        <taxon>Ecdysozoa</taxon>
        <taxon>Arthropoda</taxon>
        <taxon>Hexapoda</taxon>
        <taxon>Collembola</taxon>
        <taxon>Symphypleona</taxon>
        <taxon>Sminthuridae</taxon>
        <taxon>Allacma</taxon>
    </lineage>
</organism>
<keyword evidence="1" id="KW-0732">Signal</keyword>
<reference evidence="2" key="1">
    <citation type="submission" date="2021-06" db="EMBL/GenBank/DDBJ databases">
        <authorList>
            <person name="Hodson N. C."/>
            <person name="Mongue J. A."/>
            <person name="Jaron S. K."/>
        </authorList>
    </citation>
    <scope>NUCLEOTIDE SEQUENCE</scope>
</reference>
<feature type="signal peptide" evidence="1">
    <location>
        <begin position="1"/>
        <end position="21"/>
    </location>
</feature>
<evidence type="ECO:0000256" key="1">
    <source>
        <dbReference type="SAM" id="SignalP"/>
    </source>
</evidence>